<dbReference type="EMBL" id="DWUU01000024">
    <property type="protein sequence ID" value="HJD42163.1"/>
    <property type="molecule type" value="Genomic_DNA"/>
</dbReference>
<gene>
    <name evidence="1" type="ORF">H9910_04030</name>
</gene>
<name>A0A9D2RBW7_9FIRM</name>
<organism evidence="1 2">
    <name type="scientific">Candidatus Mediterraneibacter quadrami</name>
    <dbReference type="NCBI Taxonomy" id="2838684"/>
    <lineage>
        <taxon>Bacteria</taxon>
        <taxon>Bacillati</taxon>
        <taxon>Bacillota</taxon>
        <taxon>Clostridia</taxon>
        <taxon>Lachnospirales</taxon>
        <taxon>Lachnospiraceae</taxon>
        <taxon>Mediterraneibacter</taxon>
    </lineage>
</organism>
<dbReference type="AlphaFoldDB" id="A0A9D2RBW7"/>
<proteinExistence type="predicted"/>
<protein>
    <submittedName>
        <fullName evidence="1">Uncharacterized protein</fullName>
    </submittedName>
</protein>
<sequence>MKIIGPAPIYDSGNSMFYNENRKTPYTRADILDREITSLYSREEKLLKKVKNRNIVREDLLPSRAEVRELYAEIGIPEWKAAVIAEIYNIKLQLLHEFRKGKTISVYNEKLQSS</sequence>
<reference evidence="1" key="1">
    <citation type="journal article" date="2021" name="PeerJ">
        <title>Extensive microbial diversity within the chicken gut microbiome revealed by metagenomics and culture.</title>
        <authorList>
            <person name="Gilroy R."/>
            <person name="Ravi A."/>
            <person name="Getino M."/>
            <person name="Pursley I."/>
            <person name="Horton D.L."/>
            <person name="Alikhan N.F."/>
            <person name="Baker D."/>
            <person name="Gharbi K."/>
            <person name="Hall N."/>
            <person name="Watson M."/>
            <person name="Adriaenssens E.M."/>
            <person name="Foster-Nyarko E."/>
            <person name="Jarju S."/>
            <person name="Secka A."/>
            <person name="Antonio M."/>
            <person name="Oren A."/>
            <person name="Chaudhuri R.R."/>
            <person name="La Ragione R."/>
            <person name="Hildebrand F."/>
            <person name="Pallen M.J."/>
        </authorList>
    </citation>
    <scope>NUCLEOTIDE SEQUENCE</scope>
    <source>
        <strain evidence="1">ChiBcec15-3976</strain>
    </source>
</reference>
<comment type="caution">
    <text evidence="1">The sequence shown here is derived from an EMBL/GenBank/DDBJ whole genome shotgun (WGS) entry which is preliminary data.</text>
</comment>
<dbReference type="Proteomes" id="UP000823909">
    <property type="component" value="Unassembled WGS sequence"/>
</dbReference>
<evidence type="ECO:0000313" key="2">
    <source>
        <dbReference type="Proteomes" id="UP000823909"/>
    </source>
</evidence>
<reference evidence="1" key="2">
    <citation type="submission" date="2021-04" db="EMBL/GenBank/DDBJ databases">
        <authorList>
            <person name="Gilroy R."/>
        </authorList>
    </citation>
    <scope>NUCLEOTIDE SEQUENCE</scope>
    <source>
        <strain evidence="1">ChiBcec15-3976</strain>
    </source>
</reference>
<evidence type="ECO:0000313" key="1">
    <source>
        <dbReference type="EMBL" id="HJD42163.1"/>
    </source>
</evidence>
<accession>A0A9D2RBW7</accession>